<dbReference type="Gene3D" id="3.40.50.360">
    <property type="match status" value="1"/>
</dbReference>
<dbReference type="InterPro" id="IPR003680">
    <property type="entry name" value="Flavodoxin_fold"/>
</dbReference>
<dbReference type="SUPFAM" id="SSF52218">
    <property type="entry name" value="Flavoproteins"/>
    <property type="match status" value="1"/>
</dbReference>
<sequence>MKVLWVSAHPDARSLNASLQADGLRALDAYGHEHRLSDLRAMGWNPVVDPSDYAHDPADRLHVGTASERAYRTGTLSPDIRAEQEKIDWADTLIVQFPLWWYGMPAQLKGWFDRVFVKGFAFGLDDPATGRPRRYGDGRLTGKRAMVVVTAGARTATLGPRGVNGDLNDLLFPLQHGTFWYTGMTVLPPLLIPGADRLTPDTYATAADRLRARLRTLATTPPLAFRHQNSGDYDDELLLHPHLAAPRHLGPAAHYTAPPAPLAP</sequence>
<protein>
    <submittedName>
        <fullName evidence="4">NAD(P)H-dependent oxidoreductase</fullName>
        <ecNumber evidence="4">1.-.-.-</ecNumber>
    </submittedName>
</protein>
<reference evidence="4 5" key="1">
    <citation type="submission" date="2024-06" db="EMBL/GenBank/DDBJ databases">
        <title>The Natural Products Discovery Center: Release of the First 8490 Sequenced Strains for Exploring Actinobacteria Biosynthetic Diversity.</title>
        <authorList>
            <person name="Kalkreuter E."/>
            <person name="Kautsar S.A."/>
            <person name="Yang D."/>
            <person name="Bader C.D."/>
            <person name="Teijaro C.N."/>
            <person name="Fluegel L."/>
            <person name="Davis C.M."/>
            <person name="Simpson J.R."/>
            <person name="Lauterbach L."/>
            <person name="Steele A.D."/>
            <person name="Gui C."/>
            <person name="Meng S."/>
            <person name="Li G."/>
            <person name="Viehrig K."/>
            <person name="Ye F."/>
            <person name="Su P."/>
            <person name="Kiefer A.F."/>
            <person name="Nichols A."/>
            <person name="Cepeda A.J."/>
            <person name="Yan W."/>
            <person name="Fan B."/>
            <person name="Jiang Y."/>
            <person name="Adhikari A."/>
            <person name="Zheng C.-J."/>
            <person name="Schuster L."/>
            <person name="Cowan T.M."/>
            <person name="Smanski M.J."/>
            <person name="Chevrette M.G."/>
            <person name="De Carvalho L.P.S."/>
            <person name="Shen B."/>
        </authorList>
    </citation>
    <scope>NUCLEOTIDE SEQUENCE [LARGE SCALE GENOMIC DNA]</scope>
    <source>
        <strain evidence="4 5">NPDC033039</strain>
    </source>
</reference>
<dbReference type="RefSeq" id="WP_030288541.1">
    <property type="nucleotide sequence ID" value="NZ_JBEZVI010000013.1"/>
</dbReference>
<evidence type="ECO:0000256" key="2">
    <source>
        <dbReference type="ARBA" id="ARBA00023002"/>
    </source>
</evidence>
<keyword evidence="2 4" id="KW-0560">Oxidoreductase</keyword>
<dbReference type="InterPro" id="IPR051545">
    <property type="entry name" value="NAD(P)H_dehydrogenase_qn"/>
</dbReference>
<organism evidence="4 5">
    <name type="scientific">Streptomyces catenulae</name>
    <dbReference type="NCBI Taxonomy" id="66875"/>
    <lineage>
        <taxon>Bacteria</taxon>
        <taxon>Bacillati</taxon>
        <taxon>Actinomycetota</taxon>
        <taxon>Actinomycetes</taxon>
        <taxon>Kitasatosporales</taxon>
        <taxon>Streptomycetaceae</taxon>
        <taxon>Streptomyces</taxon>
    </lineage>
</organism>
<dbReference type="InterPro" id="IPR029039">
    <property type="entry name" value="Flavoprotein-like_sf"/>
</dbReference>
<evidence type="ECO:0000256" key="1">
    <source>
        <dbReference type="ARBA" id="ARBA00006252"/>
    </source>
</evidence>
<accession>A0ABV2Z1N5</accession>
<evidence type="ECO:0000313" key="4">
    <source>
        <dbReference type="EMBL" id="MEU3711909.1"/>
    </source>
</evidence>
<dbReference type="Proteomes" id="UP001550853">
    <property type="component" value="Unassembled WGS sequence"/>
</dbReference>
<dbReference type="PANTHER" id="PTHR10204:SF34">
    <property type="entry name" value="NAD(P)H DEHYDROGENASE [QUINONE] 1 ISOFORM 1"/>
    <property type="match status" value="1"/>
</dbReference>
<comment type="caution">
    <text evidence="4">The sequence shown here is derived from an EMBL/GenBank/DDBJ whole genome shotgun (WGS) entry which is preliminary data.</text>
</comment>
<dbReference type="PANTHER" id="PTHR10204">
    <property type="entry name" value="NAD P H OXIDOREDUCTASE-RELATED"/>
    <property type="match status" value="1"/>
</dbReference>
<comment type="similarity">
    <text evidence="1">Belongs to the NAD(P)H dehydrogenase (quinone) family.</text>
</comment>
<feature type="domain" description="Flavodoxin-like fold" evidence="3">
    <location>
        <begin position="1"/>
        <end position="213"/>
    </location>
</feature>
<dbReference type="Pfam" id="PF02525">
    <property type="entry name" value="Flavodoxin_2"/>
    <property type="match status" value="1"/>
</dbReference>
<gene>
    <name evidence="4" type="ORF">AB0E61_17635</name>
</gene>
<evidence type="ECO:0000259" key="3">
    <source>
        <dbReference type="Pfam" id="PF02525"/>
    </source>
</evidence>
<dbReference type="EC" id="1.-.-.-" evidence="4"/>
<dbReference type="EMBL" id="JBEZVI010000013">
    <property type="protein sequence ID" value="MEU3711909.1"/>
    <property type="molecule type" value="Genomic_DNA"/>
</dbReference>
<evidence type="ECO:0000313" key="5">
    <source>
        <dbReference type="Proteomes" id="UP001550853"/>
    </source>
</evidence>
<name>A0ABV2Z1N5_9ACTN</name>
<proteinExistence type="inferred from homology"/>
<keyword evidence="5" id="KW-1185">Reference proteome</keyword>
<dbReference type="GO" id="GO:0016491">
    <property type="term" value="F:oxidoreductase activity"/>
    <property type="evidence" value="ECO:0007669"/>
    <property type="project" value="UniProtKB-KW"/>
</dbReference>